<reference evidence="2 3" key="1">
    <citation type="submission" date="2017-08" db="EMBL/GenBank/DDBJ databases">
        <title>Substantial Increase in Enzyme Production by Combined Drug-Resistance Mutations in Paenibacillus agaridevorans.</title>
        <authorList>
            <person name="Tanaka Y."/>
            <person name="Funane K."/>
            <person name="Hosaka T."/>
            <person name="Shiwa Y."/>
            <person name="Fujita N."/>
            <person name="Miyazaki T."/>
            <person name="Yoshikawa H."/>
            <person name="Murakami K."/>
            <person name="Kasahara K."/>
            <person name="Inaoka T."/>
            <person name="Hiraga Y."/>
            <person name="Ochi K."/>
        </authorList>
    </citation>
    <scope>NUCLEOTIDE SEQUENCE [LARGE SCALE GENOMIC DNA]</scope>
    <source>
        <strain evidence="2 3">T-3040</strain>
    </source>
</reference>
<dbReference type="PROSITE" id="PS51500">
    <property type="entry name" value="SIN"/>
    <property type="match status" value="1"/>
</dbReference>
<evidence type="ECO:0000313" key="3">
    <source>
        <dbReference type="Proteomes" id="UP000245202"/>
    </source>
</evidence>
<dbReference type="GO" id="GO:0046983">
    <property type="term" value="F:protein dimerization activity"/>
    <property type="evidence" value="ECO:0007669"/>
    <property type="project" value="InterPro"/>
</dbReference>
<gene>
    <name evidence="2" type="ORF">PAT3040_03507</name>
</gene>
<dbReference type="SUPFAM" id="SSF47406">
    <property type="entry name" value="SinR repressor dimerisation domain-like"/>
    <property type="match status" value="1"/>
</dbReference>
<organism evidence="2 3">
    <name type="scientific">Paenibacillus agaridevorans</name>
    <dbReference type="NCBI Taxonomy" id="171404"/>
    <lineage>
        <taxon>Bacteria</taxon>
        <taxon>Bacillati</taxon>
        <taxon>Bacillota</taxon>
        <taxon>Bacilli</taxon>
        <taxon>Bacillales</taxon>
        <taxon>Paenibacillaceae</taxon>
        <taxon>Paenibacillus</taxon>
    </lineage>
</organism>
<name>A0A2R5EZX6_9BACL</name>
<proteinExistence type="predicted"/>
<evidence type="ECO:0000313" key="2">
    <source>
        <dbReference type="EMBL" id="GBG08894.1"/>
    </source>
</evidence>
<dbReference type="EMBL" id="BDQX01000171">
    <property type="protein sequence ID" value="GBG08894.1"/>
    <property type="molecule type" value="Genomic_DNA"/>
</dbReference>
<protein>
    <recommendedName>
        <fullName evidence="1">Sin domain-containing protein</fullName>
    </recommendedName>
</protein>
<dbReference type="Proteomes" id="UP000245202">
    <property type="component" value="Unassembled WGS sequence"/>
</dbReference>
<evidence type="ECO:0000259" key="1">
    <source>
        <dbReference type="PROSITE" id="PS51500"/>
    </source>
</evidence>
<dbReference type="RefSeq" id="WP_179215383.1">
    <property type="nucleotide sequence ID" value="NZ_BDQX01000171.1"/>
</dbReference>
<accession>A0A2R5EZX6</accession>
<feature type="domain" description="Sin" evidence="1">
    <location>
        <begin position="3"/>
        <end position="41"/>
    </location>
</feature>
<dbReference type="GO" id="GO:0006355">
    <property type="term" value="P:regulation of DNA-templated transcription"/>
    <property type="evidence" value="ECO:0007669"/>
    <property type="project" value="InterPro"/>
</dbReference>
<comment type="caution">
    <text evidence="2">The sequence shown here is derived from an EMBL/GenBank/DDBJ whole genome shotgun (WGS) entry which is preliminary data.</text>
</comment>
<dbReference type="InterPro" id="IPR036281">
    <property type="entry name" value="SinR/SinI_dimer_dom_sf"/>
</dbReference>
<keyword evidence="3" id="KW-1185">Reference proteome</keyword>
<sequence length="53" mass="6050">MTRFISDNQQDLDAEWVELMLSARSKGLTTEEVSKVLRILQEQGQSIIKENAV</sequence>
<dbReference type="AlphaFoldDB" id="A0A2R5EZX6"/>
<dbReference type="InterPro" id="IPR010981">
    <property type="entry name" value="SinR/SinI_dimer_dom"/>
</dbReference>